<sequence>MAMRTFYNEIKGMKVKELPVYLKPMFTIDYLKNSVKRGLDNYHAKYIETSSVDPLYHICFGGMIFSYLVALPEERRHLEHQQQHGAH</sequence>
<dbReference type="Proteomes" id="UP000504604">
    <property type="component" value="Linkage group LG3"/>
</dbReference>
<evidence type="ECO:0000313" key="2">
    <source>
        <dbReference type="RefSeq" id="XP_011072758.1"/>
    </source>
</evidence>
<dbReference type="GeneID" id="105157922"/>
<dbReference type="KEGG" id="sind:105157922"/>
<proteinExistence type="predicted"/>
<evidence type="ECO:0000313" key="1">
    <source>
        <dbReference type="Proteomes" id="UP000504604"/>
    </source>
</evidence>
<dbReference type="Gramene" id="SIN_1017508.t">
    <property type="protein sequence ID" value="SIN_1017508.t.cds1"/>
    <property type="gene ID" value="SIN_1017508"/>
</dbReference>
<gene>
    <name evidence="2 3" type="primary">LOC105157922</name>
</gene>
<organism evidence="1 2">
    <name type="scientific">Sesamum indicum</name>
    <name type="common">Oriental sesame</name>
    <name type="synonym">Sesamum orientale</name>
    <dbReference type="NCBI Taxonomy" id="4182"/>
    <lineage>
        <taxon>Eukaryota</taxon>
        <taxon>Viridiplantae</taxon>
        <taxon>Streptophyta</taxon>
        <taxon>Embryophyta</taxon>
        <taxon>Tracheophyta</taxon>
        <taxon>Spermatophyta</taxon>
        <taxon>Magnoliopsida</taxon>
        <taxon>eudicotyledons</taxon>
        <taxon>Gunneridae</taxon>
        <taxon>Pentapetalae</taxon>
        <taxon>asterids</taxon>
        <taxon>lamiids</taxon>
        <taxon>Lamiales</taxon>
        <taxon>Pedaliaceae</taxon>
        <taxon>Sesamum</taxon>
    </lineage>
</organism>
<dbReference type="RefSeq" id="XP_020548057.1">
    <property type="nucleotide sequence ID" value="XM_020692398.1"/>
</dbReference>
<name>A0A6I9SQZ7_SESIN</name>
<reference evidence="2 3" key="1">
    <citation type="submission" date="2025-04" db="UniProtKB">
        <authorList>
            <consortium name="RefSeq"/>
        </authorList>
    </citation>
    <scope>IDENTIFICATION</scope>
</reference>
<accession>A0A6I9SQZ7</accession>
<protein>
    <submittedName>
        <fullName evidence="2 3">Uncharacterized protein LOC105157922</fullName>
    </submittedName>
</protein>
<dbReference type="OrthoDB" id="503863at2759"/>
<dbReference type="AlphaFoldDB" id="A0A6I9SQZ7"/>
<dbReference type="PANTHER" id="PTHR36059">
    <property type="entry name" value="OS02G0175800 PROTEIN"/>
    <property type="match status" value="1"/>
</dbReference>
<dbReference type="PANTHER" id="PTHR36059:SF2">
    <property type="entry name" value="OS02G0175800 PROTEIN"/>
    <property type="match status" value="1"/>
</dbReference>
<keyword evidence="1" id="KW-1185">Reference proteome</keyword>
<evidence type="ECO:0000313" key="3">
    <source>
        <dbReference type="RefSeq" id="XP_020548057.1"/>
    </source>
</evidence>
<dbReference type="RefSeq" id="XP_011072758.1">
    <property type="nucleotide sequence ID" value="XM_011074456.2"/>
</dbReference>